<dbReference type="Proteomes" id="UP000827284">
    <property type="component" value="Unassembled WGS sequence"/>
</dbReference>
<evidence type="ECO:0000313" key="3">
    <source>
        <dbReference type="Proteomes" id="UP000827284"/>
    </source>
</evidence>
<proteinExistence type="predicted"/>
<feature type="region of interest" description="Disordered" evidence="1">
    <location>
        <begin position="70"/>
        <end position="130"/>
    </location>
</feature>
<gene>
    <name evidence="2" type="ORF">EMPS_10397</name>
</gene>
<comment type="caution">
    <text evidence="2">The sequence shown here is derived from an EMBL/GenBank/DDBJ whole genome shotgun (WGS) entry which is preliminary data.</text>
</comment>
<reference evidence="2" key="1">
    <citation type="submission" date="2021-11" db="EMBL/GenBank/DDBJ databases">
        <authorList>
            <person name="Herlambang A."/>
            <person name="Guo Y."/>
            <person name="Takashima Y."/>
            <person name="Nishizawa T."/>
        </authorList>
    </citation>
    <scope>NUCLEOTIDE SEQUENCE</scope>
    <source>
        <strain evidence="2">E1425</strain>
    </source>
</reference>
<feature type="compositionally biased region" description="Polar residues" evidence="1">
    <location>
        <begin position="92"/>
        <end position="125"/>
    </location>
</feature>
<reference evidence="2" key="2">
    <citation type="journal article" date="2022" name="Microbiol. Resour. Announc.">
        <title>Whole-Genome Sequence of Entomortierella parvispora E1425, a Mucoromycotan Fungus Associated with Burkholderiaceae-Related Endosymbiotic Bacteria.</title>
        <authorList>
            <person name="Herlambang A."/>
            <person name="Guo Y."/>
            <person name="Takashima Y."/>
            <person name="Narisawa K."/>
            <person name="Ohta H."/>
            <person name="Nishizawa T."/>
        </authorList>
    </citation>
    <scope>NUCLEOTIDE SEQUENCE</scope>
    <source>
        <strain evidence="2">E1425</strain>
    </source>
</reference>
<sequence>MDFFAQAYTHPSGNDNTGGSKVSPAHSPRTSPYICEGAGQGYGCEANQHLRRASSGLECDVGLSTYLQNHNQHSHHPATSKQDRGSIGSPAAKTTHQGQSKDLYVSTSPASSSYDVHSSSRTLPQSPALHRRTSVSNPCLLHHTNAQGGGVVRTPVMPLSLSSPRIVEGGEQDESGGFSYFHLRKTSKGHEPTIEESRELHLK</sequence>
<evidence type="ECO:0000256" key="1">
    <source>
        <dbReference type="SAM" id="MobiDB-lite"/>
    </source>
</evidence>
<dbReference type="EMBL" id="BQFW01000014">
    <property type="protein sequence ID" value="GJJ78038.1"/>
    <property type="molecule type" value="Genomic_DNA"/>
</dbReference>
<organism evidence="2 3">
    <name type="scientific">Entomortierella parvispora</name>
    <dbReference type="NCBI Taxonomy" id="205924"/>
    <lineage>
        <taxon>Eukaryota</taxon>
        <taxon>Fungi</taxon>
        <taxon>Fungi incertae sedis</taxon>
        <taxon>Mucoromycota</taxon>
        <taxon>Mortierellomycotina</taxon>
        <taxon>Mortierellomycetes</taxon>
        <taxon>Mortierellales</taxon>
        <taxon>Mortierellaceae</taxon>
        <taxon>Entomortierella</taxon>
    </lineage>
</organism>
<dbReference type="OrthoDB" id="2434372at2759"/>
<accession>A0A9P3M188</accession>
<feature type="region of interest" description="Disordered" evidence="1">
    <location>
        <begin position="1"/>
        <end position="28"/>
    </location>
</feature>
<name>A0A9P3M188_9FUNG</name>
<evidence type="ECO:0000313" key="2">
    <source>
        <dbReference type="EMBL" id="GJJ78038.1"/>
    </source>
</evidence>
<feature type="compositionally biased region" description="Polar residues" evidence="1">
    <location>
        <begin position="9"/>
        <end position="20"/>
    </location>
</feature>
<dbReference type="AlphaFoldDB" id="A0A9P3M188"/>
<protein>
    <submittedName>
        <fullName evidence="2">Uncharacterized protein</fullName>
    </submittedName>
</protein>
<keyword evidence="3" id="KW-1185">Reference proteome</keyword>